<comment type="subunit">
    <text evidence="3">Homodimer.</text>
</comment>
<sequence length="266" mass="29648">MWMNGEKQPQSELDRGLQFGDGHFTTLRVEQGQMIWWPSHWQRLQEASERLAIPLPAQNEIQACVKRASAGLGSAAVKIILTRGDSARGYGIGAGLSSNFYITATEITPRHLTKTELKADFAQFKLAQQPVFAGLKTLNRLEQVWLSRERDMRGLDELIACDSAGHVIAATSSNVLYRNNGIWYTPQLDNCGIFGVTLKQLIQQQVLGPVEFCETTVDAIRSADALVLSNCILGPRVVSEFAGKLFDNGKLERILQQWWDSELSQN</sequence>
<dbReference type="EMBL" id="PIQG01000001">
    <property type="protein sequence ID" value="RUO79409.1"/>
    <property type="molecule type" value="Genomic_DNA"/>
</dbReference>
<proteinExistence type="inferred from homology"/>
<dbReference type="SUPFAM" id="SSF56752">
    <property type="entry name" value="D-aminoacid aminotransferase-like PLP-dependent enzymes"/>
    <property type="match status" value="1"/>
</dbReference>
<dbReference type="OrthoDB" id="9805628at2"/>
<dbReference type="InterPro" id="IPR036038">
    <property type="entry name" value="Aminotransferase-like"/>
</dbReference>
<dbReference type="Proteomes" id="UP000288279">
    <property type="component" value="Unassembled WGS sequence"/>
</dbReference>
<accession>A0A432ZND8</accession>
<dbReference type="GO" id="GO:0008696">
    <property type="term" value="F:4-amino-4-deoxychorismate lyase activity"/>
    <property type="evidence" value="ECO:0007669"/>
    <property type="project" value="UniProtKB-UniRule"/>
</dbReference>
<gene>
    <name evidence="11" type="primary">pabC</name>
    <name evidence="11" type="ORF">CWI83_02570</name>
</gene>
<evidence type="ECO:0000313" key="12">
    <source>
        <dbReference type="Proteomes" id="UP000288279"/>
    </source>
</evidence>
<comment type="similarity">
    <text evidence="2">Belongs to the class-IV pyridoxal-phosphate-dependent aminotransferase family.</text>
</comment>
<dbReference type="InterPro" id="IPR017824">
    <property type="entry name" value="Aminodeoxychorismate_lyase_IV"/>
</dbReference>
<dbReference type="Gene3D" id="3.20.10.10">
    <property type="entry name" value="D-amino Acid Aminotransferase, subunit A, domain 2"/>
    <property type="match status" value="1"/>
</dbReference>
<dbReference type="InterPro" id="IPR050571">
    <property type="entry name" value="Class-IV_PLP-Dep_Aminotrnsfr"/>
</dbReference>
<keyword evidence="4" id="KW-0663">Pyridoxal phosphate</keyword>
<evidence type="ECO:0000313" key="11">
    <source>
        <dbReference type="EMBL" id="RUO79409.1"/>
    </source>
</evidence>
<dbReference type="AlphaFoldDB" id="A0A432ZND8"/>
<dbReference type="GO" id="GO:0046656">
    <property type="term" value="P:folic acid biosynthetic process"/>
    <property type="evidence" value="ECO:0007669"/>
    <property type="project" value="UniProtKB-KW"/>
</dbReference>
<evidence type="ECO:0000256" key="8">
    <source>
        <dbReference type="ARBA" id="ARBA00035676"/>
    </source>
</evidence>
<dbReference type="Gene3D" id="3.30.470.10">
    <property type="match status" value="1"/>
</dbReference>
<evidence type="ECO:0000256" key="3">
    <source>
        <dbReference type="ARBA" id="ARBA00011738"/>
    </source>
</evidence>
<evidence type="ECO:0000256" key="9">
    <source>
        <dbReference type="ARBA" id="ARBA00049529"/>
    </source>
</evidence>
<dbReference type="PANTHER" id="PTHR42743">
    <property type="entry name" value="AMINO-ACID AMINOTRANSFERASE"/>
    <property type="match status" value="1"/>
</dbReference>
<dbReference type="RefSeq" id="WP_126825274.1">
    <property type="nucleotide sequence ID" value="NZ_PIQG01000001.1"/>
</dbReference>
<keyword evidence="5" id="KW-0289">Folate biosynthesis</keyword>
<comment type="caution">
    <text evidence="11">The sequence shown here is derived from an EMBL/GenBank/DDBJ whole genome shotgun (WGS) entry which is preliminary data.</text>
</comment>
<comment type="pathway">
    <text evidence="7">Cofactor biosynthesis; tetrahydrofolate biosynthesis; 4-aminobenzoate from chorismate: step 2/2.</text>
</comment>
<keyword evidence="12" id="KW-1185">Reference proteome</keyword>
<comment type="catalytic activity">
    <reaction evidence="9">
        <text>4-amino-4-deoxychorismate = 4-aminobenzoate + pyruvate + H(+)</text>
        <dbReference type="Rhea" id="RHEA:16201"/>
        <dbReference type="ChEBI" id="CHEBI:15361"/>
        <dbReference type="ChEBI" id="CHEBI:15378"/>
        <dbReference type="ChEBI" id="CHEBI:17836"/>
        <dbReference type="ChEBI" id="CHEBI:58406"/>
        <dbReference type="EC" id="4.1.3.38"/>
    </reaction>
</comment>
<dbReference type="GO" id="GO:0008153">
    <property type="term" value="P:4-aminobenzoate biosynthetic process"/>
    <property type="evidence" value="ECO:0007669"/>
    <property type="project" value="UniProtKB-UniRule"/>
</dbReference>
<evidence type="ECO:0000256" key="2">
    <source>
        <dbReference type="ARBA" id="ARBA00009320"/>
    </source>
</evidence>
<evidence type="ECO:0000256" key="5">
    <source>
        <dbReference type="ARBA" id="ARBA00022909"/>
    </source>
</evidence>
<dbReference type="InterPro" id="IPR043131">
    <property type="entry name" value="BCAT-like_N"/>
</dbReference>
<protein>
    <recommendedName>
        <fullName evidence="8 10">Aminodeoxychorismate lyase</fullName>
        <ecNumber evidence="8 10">4.1.3.38</ecNumber>
    </recommendedName>
</protein>
<evidence type="ECO:0000256" key="1">
    <source>
        <dbReference type="ARBA" id="ARBA00001933"/>
    </source>
</evidence>
<evidence type="ECO:0000256" key="4">
    <source>
        <dbReference type="ARBA" id="ARBA00022898"/>
    </source>
</evidence>
<dbReference type="GO" id="GO:0030170">
    <property type="term" value="F:pyridoxal phosphate binding"/>
    <property type="evidence" value="ECO:0007669"/>
    <property type="project" value="InterPro"/>
</dbReference>
<dbReference type="NCBIfam" id="TIGR03461">
    <property type="entry name" value="pabC_Proteo"/>
    <property type="match status" value="1"/>
</dbReference>
<dbReference type="Pfam" id="PF01063">
    <property type="entry name" value="Aminotran_4"/>
    <property type="match status" value="1"/>
</dbReference>
<dbReference type="EC" id="4.1.3.38" evidence="8 10"/>
<organism evidence="11 12">
    <name type="scientific">Pseudidiomarina taiwanensis</name>
    <dbReference type="NCBI Taxonomy" id="337250"/>
    <lineage>
        <taxon>Bacteria</taxon>
        <taxon>Pseudomonadati</taxon>
        <taxon>Pseudomonadota</taxon>
        <taxon>Gammaproteobacteria</taxon>
        <taxon>Alteromonadales</taxon>
        <taxon>Idiomarinaceae</taxon>
        <taxon>Pseudidiomarina</taxon>
    </lineage>
</organism>
<dbReference type="PANTHER" id="PTHR42743:SF13">
    <property type="entry name" value="P-LOOP CONTAINING NUCLEOSIDE TRIPHOSPHATE HYDROLASE PROTEIN"/>
    <property type="match status" value="1"/>
</dbReference>
<comment type="cofactor">
    <cofactor evidence="1">
        <name>pyridoxal 5'-phosphate</name>
        <dbReference type="ChEBI" id="CHEBI:597326"/>
    </cofactor>
</comment>
<reference evidence="11 12" key="1">
    <citation type="journal article" date="2011" name="Front. Microbiol.">
        <title>Genomic signatures of strain selection and enhancement in Bacillus atrophaeus var. globigii, a historical biowarfare simulant.</title>
        <authorList>
            <person name="Gibbons H.S."/>
            <person name="Broomall S.M."/>
            <person name="McNew L.A."/>
            <person name="Daligault H."/>
            <person name="Chapman C."/>
            <person name="Bruce D."/>
            <person name="Karavis M."/>
            <person name="Krepps M."/>
            <person name="McGregor P.A."/>
            <person name="Hong C."/>
            <person name="Park K.H."/>
            <person name="Akmal A."/>
            <person name="Feldman A."/>
            <person name="Lin J.S."/>
            <person name="Chang W.E."/>
            <person name="Higgs B.W."/>
            <person name="Demirev P."/>
            <person name="Lindquist J."/>
            <person name="Liem A."/>
            <person name="Fochler E."/>
            <person name="Read T.D."/>
            <person name="Tapia R."/>
            <person name="Johnson S."/>
            <person name="Bishop-Lilly K.A."/>
            <person name="Detter C."/>
            <person name="Han C."/>
            <person name="Sozhamannan S."/>
            <person name="Rosenzweig C.N."/>
            <person name="Skowronski E.W."/>
        </authorList>
    </citation>
    <scope>NUCLEOTIDE SEQUENCE [LARGE SCALE GENOMIC DNA]</scope>
    <source>
        <strain evidence="11 12">PIT1</strain>
    </source>
</reference>
<dbReference type="InterPro" id="IPR043132">
    <property type="entry name" value="BCAT-like_C"/>
</dbReference>
<evidence type="ECO:0000256" key="10">
    <source>
        <dbReference type="NCBIfam" id="TIGR03461"/>
    </source>
</evidence>
<evidence type="ECO:0000256" key="7">
    <source>
        <dbReference type="ARBA" id="ARBA00035633"/>
    </source>
</evidence>
<evidence type="ECO:0000256" key="6">
    <source>
        <dbReference type="ARBA" id="ARBA00023239"/>
    </source>
</evidence>
<dbReference type="InterPro" id="IPR001544">
    <property type="entry name" value="Aminotrans_IV"/>
</dbReference>
<keyword evidence="6 11" id="KW-0456">Lyase</keyword>
<name>A0A432ZND8_9GAMM</name>